<dbReference type="PANTHER" id="PTHR36181">
    <property type="entry name" value="INTRON-ENCODED ENDONUCLEASE AI3-RELATED"/>
    <property type="match status" value="1"/>
</dbReference>
<protein>
    <recommendedName>
        <fullName evidence="1">Homing endonuclease LAGLIDADG domain-containing protein</fullName>
    </recommendedName>
</protein>
<dbReference type="OrthoDB" id="5405897at2759"/>
<gene>
    <name evidence="2" type="ORF">COCHEDRAFT_1199158</name>
</gene>
<dbReference type="InterPro" id="IPR004860">
    <property type="entry name" value="LAGLIDADG_dom"/>
</dbReference>
<dbReference type="InterPro" id="IPR051289">
    <property type="entry name" value="LAGLIDADG_Endonuclease"/>
</dbReference>
<dbReference type="EMBL" id="KB445594">
    <property type="protein sequence ID" value="EMD85026.1"/>
    <property type="molecule type" value="Genomic_DNA"/>
</dbReference>
<proteinExistence type="predicted"/>
<reference evidence="2 3" key="1">
    <citation type="journal article" date="2012" name="PLoS Pathog.">
        <title>Diverse lifestyles and strategies of plant pathogenesis encoded in the genomes of eighteen Dothideomycetes fungi.</title>
        <authorList>
            <person name="Ohm R.A."/>
            <person name="Feau N."/>
            <person name="Henrissat B."/>
            <person name="Schoch C.L."/>
            <person name="Horwitz B.A."/>
            <person name="Barry K.W."/>
            <person name="Condon B.J."/>
            <person name="Copeland A.C."/>
            <person name="Dhillon B."/>
            <person name="Glaser F."/>
            <person name="Hesse C.N."/>
            <person name="Kosti I."/>
            <person name="LaButti K."/>
            <person name="Lindquist E.A."/>
            <person name="Lucas S."/>
            <person name="Salamov A.A."/>
            <person name="Bradshaw R.E."/>
            <person name="Ciuffetti L."/>
            <person name="Hamelin R.C."/>
            <person name="Kema G.H.J."/>
            <person name="Lawrence C."/>
            <person name="Scott J.A."/>
            <person name="Spatafora J.W."/>
            <person name="Turgeon B.G."/>
            <person name="de Wit P.J.G.M."/>
            <person name="Zhong S."/>
            <person name="Goodwin S.B."/>
            <person name="Grigoriev I.V."/>
        </authorList>
    </citation>
    <scope>NUCLEOTIDE SEQUENCE [LARGE SCALE GENOMIC DNA]</scope>
    <source>
        <strain evidence="3">C5 / ATCC 48332 / race O</strain>
    </source>
</reference>
<dbReference type="InterPro" id="IPR027434">
    <property type="entry name" value="Homing_endonucl"/>
</dbReference>
<reference evidence="3" key="2">
    <citation type="journal article" date="2013" name="PLoS Genet.">
        <title>Comparative genome structure, secondary metabolite, and effector coding capacity across Cochliobolus pathogens.</title>
        <authorList>
            <person name="Condon B.J."/>
            <person name="Leng Y."/>
            <person name="Wu D."/>
            <person name="Bushley K.E."/>
            <person name="Ohm R.A."/>
            <person name="Otillar R."/>
            <person name="Martin J."/>
            <person name="Schackwitz W."/>
            <person name="Grimwood J."/>
            <person name="MohdZainudin N."/>
            <person name="Xue C."/>
            <person name="Wang R."/>
            <person name="Manning V.A."/>
            <person name="Dhillon B."/>
            <person name="Tu Z.J."/>
            <person name="Steffenson B.J."/>
            <person name="Salamov A."/>
            <person name="Sun H."/>
            <person name="Lowry S."/>
            <person name="LaButti K."/>
            <person name="Han J."/>
            <person name="Copeland A."/>
            <person name="Lindquist E."/>
            <person name="Barry K."/>
            <person name="Schmutz J."/>
            <person name="Baker S.E."/>
            <person name="Ciuffetti L.M."/>
            <person name="Grigoriev I.V."/>
            <person name="Zhong S."/>
            <person name="Turgeon B.G."/>
        </authorList>
    </citation>
    <scope>NUCLEOTIDE SEQUENCE [LARGE SCALE GENOMIC DNA]</scope>
    <source>
        <strain evidence="3">C5 / ATCC 48332 / race O</strain>
    </source>
</reference>
<accession>M2TTD1</accession>
<feature type="domain" description="Homing endonuclease LAGLIDADG" evidence="1">
    <location>
        <begin position="231"/>
        <end position="329"/>
    </location>
</feature>
<sequence length="331" mass="37296">MDDGSPDRSGFVFNTNSFTLSEVELLVKAGKLILPALNLAVFWEPLYNNITQSAGNLLSLNFLENLRGHTPKYFGCSLETLTFPLCATFRSIHTGNHNKNLNKSLFSYYFTGLIEGDGTIITPKTLRSPKGKLNYPSIQIVFHLKDLPLALLIQKELGVGSLSRKKGVDAYILTINSYDGILFVISLINGNMRTPKIHSLNALIDFLNENKGVSIEKYSISKEPLDSNSWLSGFIEADASFQVRTTLSGKYPKLECKLEISQRRLDHKGFDNLEFLTYIAEFLDTEVKKIRSDKPNPEYRVRTTNIKGNIQAKNYLLKYPLFGTKHLDSLD</sequence>
<dbReference type="Pfam" id="PF00961">
    <property type="entry name" value="LAGLIDADG_1"/>
    <property type="match status" value="2"/>
</dbReference>
<feature type="domain" description="Homing endonuclease LAGLIDADG" evidence="1">
    <location>
        <begin position="111"/>
        <end position="203"/>
    </location>
</feature>
<name>M2TTD1_COCH5</name>
<dbReference type="FunFam" id="3.10.28.10:FF:000007">
    <property type="entry name" value="Intron-encoded DNA endonuclease aI3"/>
    <property type="match status" value="1"/>
</dbReference>
<dbReference type="OMA" id="ENTSHPQ"/>
<evidence type="ECO:0000313" key="3">
    <source>
        <dbReference type="Proteomes" id="UP000016936"/>
    </source>
</evidence>
<dbReference type="Gene3D" id="3.10.28.10">
    <property type="entry name" value="Homing endonucleases"/>
    <property type="match status" value="2"/>
</dbReference>
<evidence type="ECO:0000313" key="2">
    <source>
        <dbReference type="EMBL" id="EMD85026.1"/>
    </source>
</evidence>
<dbReference type="AlphaFoldDB" id="M2TTD1"/>
<dbReference type="PANTHER" id="PTHR36181:SF1">
    <property type="entry name" value="LAGLIDADG ENDONUCLEASE"/>
    <property type="match status" value="1"/>
</dbReference>
<evidence type="ECO:0000259" key="1">
    <source>
        <dbReference type="Pfam" id="PF00961"/>
    </source>
</evidence>
<dbReference type="SUPFAM" id="SSF55608">
    <property type="entry name" value="Homing endonucleases"/>
    <property type="match status" value="2"/>
</dbReference>
<organism evidence="2 3">
    <name type="scientific">Cochliobolus heterostrophus (strain C5 / ATCC 48332 / race O)</name>
    <name type="common">Southern corn leaf blight fungus</name>
    <name type="synonym">Bipolaris maydis</name>
    <dbReference type="NCBI Taxonomy" id="701091"/>
    <lineage>
        <taxon>Eukaryota</taxon>
        <taxon>Fungi</taxon>
        <taxon>Dikarya</taxon>
        <taxon>Ascomycota</taxon>
        <taxon>Pezizomycotina</taxon>
        <taxon>Dothideomycetes</taxon>
        <taxon>Pleosporomycetidae</taxon>
        <taxon>Pleosporales</taxon>
        <taxon>Pleosporineae</taxon>
        <taxon>Pleosporaceae</taxon>
        <taxon>Bipolaris</taxon>
    </lineage>
</organism>
<dbReference type="Proteomes" id="UP000016936">
    <property type="component" value="Unassembled WGS sequence"/>
</dbReference>
<dbReference type="GO" id="GO:0005739">
    <property type="term" value="C:mitochondrion"/>
    <property type="evidence" value="ECO:0007669"/>
    <property type="project" value="UniProtKB-ARBA"/>
</dbReference>
<keyword evidence="3" id="KW-1185">Reference proteome</keyword>
<dbReference type="HOGENOM" id="CLU_071758_0_0_1"/>
<dbReference type="eggNOG" id="ENOG502RYYK">
    <property type="taxonomic scope" value="Eukaryota"/>
</dbReference>
<dbReference type="GO" id="GO:0004519">
    <property type="term" value="F:endonuclease activity"/>
    <property type="evidence" value="ECO:0007669"/>
    <property type="project" value="InterPro"/>
</dbReference>